<keyword evidence="2" id="KW-0408">Iron</keyword>
<dbReference type="InterPro" id="IPR004108">
    <property type="entry name" value="Fe_hydrogenase_lsu_C"/>
</dbReference>
<dbReference type="GO" id="GO:0051536">
    <property type="term" value="F:iron-sulfur cluster binding"/>
    <property type="evidence" value="ECO:0007669"/>
    <property type="project" value="UniProtKB-KW"/>
</dbReference>
<evidence type="ECO:0000256" key="3">
    <source>
        <dbReference type="ARBA" id="ARBA00023014"/>
    </source>
</evidence>
<keyword evidence="1" id="KW-0479">Metal-binding</keyword>
<dbReference type="InterPro" id="IPR017896">
    <property type="entry name" value="4Fe4S_Fe-S-bd"/>
</dbReference>
<accession>A0A8J6J3C1</accession>
<dbReference type="GO" id="GO:0046872">
    <property type="term" value="F:metal ion binding"/>
    <property type="evidence" value="ECO:0007669"/>
    <property type="project" value="UniProtKB-KW"/>
</dbReference>
<feature type="domain" description="4Fe-4S ferredoxin-type" evidence="5">
    <location>
        <begin position="87"/>
        <end position="118"/>
    </location>
</feature>
<feature type="compositionally biased region" description="Low complexity" evidence="4">
    <location>
        <begin position="468"/>
        <end position="488"/>
    </location>
</feature>
<dbReference type="PROSITE" id="PS51379">
    <property type="entry name" value="4FE4S_FER_2"/>
    <property type="match status" value="3"/>
</dbReference>
<dbReference type="NCBIfam" id="TIGR04105">
    <property type="entry name" value="FeFe_hydrog_B1"/>
    <property type="match status" value="1"/>
</dbReference>
<evidence type="ECO:0000259" key="5">
    <source>
        <dbReference type="PROSITE" id="PS51379"/>
    </source>
</evidence>
<dbReference type="AlphaFoldDB" id="A0A8J6J3C1"/>
<dbReference type="InterPro" id="IPR017900">
    <property type="entry name" value="4Fe4S_Fe_S_CS"/>
</dbReference>
<keyword evidence="7" id="KW-1185">Reference proteome</keyword>
<dbReference type="PANTHER" id="PTHR11615">
    <property type="entry name" value="NITRATE, FORMATE, IRON DEHYDROGENASE"/>
    <property type="match status" value="1"/>
</dbReference>
<dbReference type="RefSeq" id="WP_186878179.1">
    <property type="nucleotide sequence ID" value="NZ_JACOPN010000003.1"/>
</dbReference>
<proteinExistence type="predicted"/>
<keyword evidence="3" id="KW-0411">Iron-sulfur</keyword>
<comment type="caution">
    <text evidence="6">The sequence shown here is derived from an EMBL/GenBank/DDBJ whole genome shotgun (WGS) entry which is preliminary data.</text>
</comment>
<dbReference type="Proteomes" id="UP000602260">
    <property type="component" value="Unassembled WGS sequence"/>
</dbReference>
<dbReference type="Pfam" id="PF02906">
    <property type="entry name" value="Fe_hyd_lg_C"/>
    <property type="match status" value="1"/>
</dbReference>
<dbReference type="EMBL" id="JACOPN010000003">
    <property type="protein sequence ID" value="MBC5716840.1"/>
    <property type="molecule type" value="Genomic_DNA"/>
</dbReference>
<evidence type="ECO:0000256" key="2">
    <source>
        <dbReference type="ARBA" id="ARBA00023004"/>
    </source>
</evidence>
<dbReference type="InterPro" id="IPR057431">
    <property type="entry name" value="LdpA_Fe-S-bd"/>
</dbReference>
<feature type="domain" description="4Fe-4S ferredoxin-type" evidence="5">
    <location>
        <begin position="119"/>
        <end position="148"/>
    </location>
</feature>
<dbReference type="Gene3D" id="3.40.50.1780">
    <property type="match status" value="2"/>
</dbReference>
<dbReference type="Gene3D" id="3.30.70.20">
    <property type="match status" value="2"/>
</dbReference>
<dbReference type="Pfam" id="PF12838">
    <property type="entry name" value="Fer4_7"/>
    <property type="match status" value="1"/>
</dbReference>
<reference evidence="6" key="1">
    <citation type="submission" date="2020-08" db="EMBL/GenBank/DDBJ databases">
        <title>Genome public.</title>
        <authorList>
            <person name="Liu C."/>
            <person name="Sun Q."/>
        </authorList>
    </citation>
    <scope>NUCLEOTIDE SEQUENCE</scope>
    <source>
        <strain evidence="6">BX5</strain>
    </source>
</reference>
<feature type="domain" description="4Fe-4S ferredoxin-type" evidence="5">
    <location>
        <begin position="165"/>
        <end position="194"/>
    </location>
</feature>
<dbReference type="InterPro" id="IPR009016">
    <property type="entry name" value="Fe_hydrogenase"/>
</dbReference>
<name>A0A8J6J3C1_9FIRM</name>
<evidence type="ECO:0000256" key="4">
    <source>
        <dbReference type="SAM" id="MobiDB-lite"/>
    </source>
</evidence>
<evidence type="ECO:0000313" key="7">
    <source>
        <dbReference type="Proteomes" id="UP000602260"/>
    </source>
</evidence>
<dbReference type="Pfam" id="PF25160">
    <property type="entry name" value="LdpA_Fe-S-bd"/>
    <property type="match status" value="1"/>
</dbReference>
<dbReference type="InterPro" id="IPR050340">
    <property type="entry name" value="Cytosolic_Fe-S_CAF"/>
</dbReference>
<dbReference type="InterPro" id="IPR027631">
    <property type="entry name" value="Mono_FeFe_hydrog"/>
</dbReference>
<evidence type="ECO:0000313" key="6">
    <source>
        <dbReference type="EMBL" id="MBC5716840.1"/>
    </source>
</evidence>
<organism evidence="6 7">
    <name type="scientific">Flintibacter faecis</name>
    <dbReference type="NCBI Taxonomy" id="2763047"/>
    <lineage>
        <taxon>Bacteria</taxon>
        <taxon>Bacillati</taxon>
        <taxon>Bacillota</taxon>
        <taxon>Clostridia</taxon>
        <taxon>Eubacteriales</taxon>
        <taxon>Flintibacter</taxon>
    </lineage>
</organism>
<gene>
    <name evidence="6" type="ORF">H8S55_05830</name>
</gene>
<dbReference type="SUPFAM" id="SSF54862">
    <property type="entry name" value="4Fe-4S ferredoxins"/>
    <property type="match status" value="1"/>
</dbReference>
<evidence type="ECO:0000256" key="1">
    <source>
        <dbReference type="ARBA" id="ARBA00022723"/>
    </source>
</evidence>
<dbReference type="PROSITE" id="PS00198">
    <property type="entry name" value="4FE4S_FER_1"/>
    <property type="match status" value="1"/>
</dbReference>
<sequence>MRNFETKIQELKTSVLTEVSRLTWEDRIQTGILDIPEKIIPGPAASLRCCIYKERAIINSRVKLAMGGDKANPCVVEVLPIACDECPVTEITVGDSCRGCLATRCVHACPKDAISIVNHRAQIDHEKCVSCGRCVNACQYSAIVKTQRPCEKGCPAGAISMGQDKKASIDINKCISCGNCVYQCPFGAIQDKSWIMDAIQMLRGSEHWGYKTYAVLAPSIAGQFAPAKYGQVVAGLKALGFSGVAEVALGADMVADRESDELAEKGILTSSCCPGFVGYVKKKYPQLDKYISHTPSPMVMIGLYLKEKEPDAKVIFIGPCVAKKKEFQLGRTMNAIDCVLTYEELYALFESKDIDLTKLEEAPLDEASPFGRNFARSGGVTQAVAQVMKEKGVDFDLKPVPCSGIGECDVALLKLKLGKLEGNFIEGMACDGGCVQGAGCLVRSPRNRMDVEKHAKQADGRTILQAVAASQGEQPEQEAAPKAEANPAPKAPAKPETAPAK</sequence>
<feature type="region of interest" description="Disordered" evidence="4">
    <location>
        <begin position="465"/>
        <end position="501"/>
    </location>
</feature>
<dbReference type="SUPFAM" id="SSF53920">
    <property type="entry name" value="Fe-only hydrogenase"/>
    <property type="match status" value="1"/>
</dbReference>
<dbReference type="Gene3D" id="3.40.950.10">
    <property type="entry name" value="Fe-only Hydrogenase (Larger Subunit), Chain L, domain 3"/>
    <property type="match status" value="2"/>
</dbReference>
<protein>
    <submittedName>
        <fullName evidence="6">4Fe-4S dicluster domain-containing protein</fullName>
    </submittedName>
</protein>